<sequence length="123" mass="13427">METSHLPLPELVVGAFSLLVVLTVRGGERDPLYMGLSVAMIGLITVVGAARSRQFRDPGWPWALKTSLFGAAMGVAVFIPTPWIAMAIIIVATTTYAYTYFRSAREWDNAHHQSVGVAPQNPR</sequence>
<organism evidence="2 3">
    <name type="scientific">Kytococcus aerolatus</name>
    <dbReference type="NCBI Taxonomy" id="592308"/>
    <lineage>
        <taxon>Bacteria</taxon>
        <taxon>Bacillati</taxon>
        <taxon>Actinomycetota</taxon>
        <taxon>Actinomycetes</taxon>
        <taxon>Micrococcales</taxon>
        <taxon>Kytococcaceae</taxon>
        <taxon>Kytococcus</taxon>
    </lineage>
</organism>
<feature type="transmembrane region" description="Helical" evidence="1">
    <location>
        <begin position="70"/>
        <end position="98"/>
    </location>
</feature>
<dbReference type="AlphaFoldDB" id="A0A212U2B6"/>
<name>A0A212U2B6_9MICO</name>
<evidence type="ECO:0000313" key="3">
    <source>
        <dbReference type="Proteomes" id="UP000198122"/>
    </source>
</evidence>
<evidence type="ECO:0000313" key="2">
    <source>
        <dbReference type="EMBL" id="SNC72266.1"/>
    </source>
</evidence>
<keyword evidence="1" id="KW-0812">Transmembrane</keyword>
<keyword evidence="1" id="KW-1133">Transmembrane helix</keyword>
<keyword evidence="1" id="KW-0472">Membrane</keyword>
<gene>
    <name evidence="2" type="ORF">SAMN05445756_1784</name>
</gene>
<dbReference type="Proteomes" id="UP000198122">
    <property type="component" value="Unassembled WGS sequence"/>
</dbReference>
<accession>A0A212U2B6</accession>
<reference evidence="2 3" key="1">
    <citation type="submission" date="2017-06" db="EMBL/GenBank/DDBJ databases">
        <authorList>
            <person name="Kim H.J."/>
            <person name="Triplett B.A."/>
        </authorList>
    </citation>
    <scope>NUCLEOTIDE SEQUENCE [LARGE SCALE GENOMIC DNA]</scope>
    <source>
        <strain evidence="2 3">DSM 22179</strain>
    </source>
</reference>
<evidence type="ECO:0000256" key="1">
    <source>
        <dbReference type="SAM" id="Phobius"/>
    </source>
</evidence>
<dbReference type="EMBL" id="FYEZ01000002">
    <property type="protein sequence ID" value="SNC72266.1"/>
    <property type="molecule type" value="Genomic_DNA"/>
</dbReference>
<protein>
    <submittedName>
        <fullName evidence="2">Uncharacterized protein</fullName>
    </submittedName>
</protein>
<feature type="transmembrane region" description="Helical" evidence="1">
    <location>
        <begin position="6"/>
        <end position="24"/>
    </location>
</feature>
<dbReference type="RefSeq" id="WP_088818699.1">
    <property type="nucleotide sequence ID" value="NZ_FYEZ01000002.1"/>
</dbReference>
<proteinExistence type="predicted"/>
<feature type="transmembrane region" description="Helical" evidence="1">
    <location>
        <begin position="31"/>
        <end position="50"/>
    </location>
</feature>
<keyword evidence="3" id="KW-1185">Reference proteome</keyword>